<evidence type="ECO:0000313" key="3">
    <source>
        <dbReference type="Proteomes" id="UP000241769"/>
    </source>
</evidence>
<gene>
    <name evidence="2" type="ORF">PROFUN_04563</name>
</gene>
<name>A0A2P6NBK0_9EUKA</name>
<protein>
    <submittedName>
        <fullName evidence="2">Uncharacterized protein</fullName>
    </submittedName>
</protein>
<keyword evidence="1" id="KW-0732">Signal</keyword>
<dbReference type="InParanoid" id="A0A2P6NBK0"/>
<proteinExistence type="predicted"/>
<comment type="caution">
    <text evidence="2">The sequence shown here is derived from an EMBL/GenBank/DDBJ whole genome shotgun (WGS) entry which is preliminary data.</text>
</comment>
<feature type="signal peptide" evidence="1">
    <location>
        <begin position="1"/>
        <end position="17"/>
    </location>
</feature>
<organism evidence="2 3">
    <name type="scientific">Planoprotostelium fungivorum</name>
    <dbReference type="NCBI Taxonomy" id="1890364"/>
    <lineage>
        <taxon>Eukaryota</taxon>
        <taxon>Amoebozoa</taxon>
        <taxon>Evosea</taxon>
        <taxon>Variosea</taxon>
        <taxon>Cavosteliida</taxon>
        <taxon>Cavosteliaceae</taxon>
        <taxon>Planoprotostelium</taxon>
    </lineage>
</organism>
<feature type="chain" id="PRO_5015144959" evidence="1">
    <location>
        <begin position="18"/>
        <end position="616"/>
    </location>
</feature>
<evidence type="ECO:0000313" key="2">
    <source>
        <dbReference type="EMBL" id="PRP81328.1"/>
    </source>
</evidence>
<dbReference type="Proteomes" id="UP000241769">
    <property type="component" value="Unassembled WGS sequence"/>
</dbReference>
<reference evidence="2 3" key="1">
    <citation type="journal article" date="2018" name="Genome Biol. Evol.">
        <title>Multiple Roots of Fruiting Body Formation in Amoebozoa.</title>
        <authorList>
            <person name="Hillmann F."/>
            <person name="Forbes G."/>
            <person name="Novohradska S."/>
            <person name="Ferling I."/>
            <person name="Riege K."/>
            <person name="Groth M."/>
            <person name="Westermann M."/>
            <person name="Marz M."/>
            <person name="Spaller T."/>
            <person name="Winckler T."/>
            <person name="Schaap P."/>
            <person name="Glockner G."/>
        </authorList>
    </citation>
    <scope>NUCLEOTIDE SEQUENCE [LARGE SCALE GENOMIC DNA]</scope>
    <source>
        <strain evidence="2 3">Jena</strain>
    </source>
</reference>
<dbReference type="EMBL" id="MDYQ01000128">
    <property type="protein sequence ID" value="PRP81328.1"/>
    <property type="molecule type" value="Genomic_DNA"/>
</dbReference>
<accession>A0A2P6NBK0</accession>
<evidence type="ECO:0000256" key="1">
    <source>
        <dbReference type="SAM" id="SignalP"/>
    </source>
</evidence>
<keyword evidence="3" id="KW-1185">Reference proteome</keyword>
<sequence>MRFRLFLLLSILGIVSAQVYSYNITSVPPTGFFTPILQSSDPSIFVVGRYGPDLSFNRTTEVSAVCDGRFIDHNEVISVSRSMNLSCSTFQAVLFAVGQSSVSASLGVVLTVTQYAGPMTIVPGQSYVPANPVIYVYNSPTPFYTRTDSFVGYSWRYVAQPGEYVNLKTYPYPYYAESLPQSFVANFSDSPYDSPYKGQVCSKESALLITTYFARERGADVPPIFISAGSCYHFTLQYVDVAMDLIPADTPATVSIKTTGNYTLQCKSYGSPNGTYALVNFRGLDVFSTDNIGKWSGPPNQYLGLMDSSVISTIYNCGNSSTFNASVTAGPAQNIFVNRSYYIESYDRSYVNYTVSPGFFQYRTSYSQVFGQFQIDSCPTTTTNVMSTLSMQYFAACSNVVQNTTLLIDSYITVLFIEPPTGYCLVASGYPDSPYANAATTRNTTTSTDTYTVTCDVDQLIVQSATHNQFTLQFTLSKCRSEDECLTSAVSVQQGGVYGEQQDLDGLLVLQYPTVVNLTVASLVGLPSSHFQLNPPEGYPAQYNRAVSPNSPKTSNILVVAGNGPFVYSLSSDNSGHSTTSTAQDISATRTDTYSGTSQTKASLLVLALFVMIALF</sequence>
<dbReference type="AlphaFoldDB" id="A0A2P6NBK0"/>